<dbReference type="EMBL" id="AP012029">
    <property type="protein sequence ID" value="BAJ63623.1"/>
    <property type="molecule type" value="Genomic_DNA"/>
</dbReference>
<dbReference type="eggNOG" id="COG0782">
    <property type="taxonomic scope" value="Bacteria"/>
</dbReference>
<keyword evidence="12" id="KW-0251">Elongation factor</keyword>
<evidence type="ECO:0000256" key="5">
    <source>
        <dbReference type="ARBA" id="ARBA00023163"/>
    </source>
</evidence>
<dbReference type="PROSITE" id="PS00830">
    <property type="entry name" value="GREAB_2"/>
    <property type="match status" value="1"/>
</dbReference>
<dbReference type="InterPro" id="IPR036805">
    <property type="entry name" value="Tscrpt_elong_fac_GreA/B_N_sf"/>
</dbReference>
<evidence type="ECO:0000259" key="10">
    <source>
        <dbReference type="Pfam" id="PF01272"/>
    </source>
</evidence>
<dbReference type="AlphaFoldDB" id="E8N5A9"/>
<proteinExistence type="inferred from homology"/>
<dbReference type="GO" id="GO:0070063">
    <property type="term" value="F:RNA polymerase binding"/>
    <property type="evidence" value="ECO:0007669"/>
    <property type="project" value="InterPro"/>
</dbReference>
<dbReference type="STRING" id="926569.ANT_15970"/>
<evidence type="ECO:0000259" key="11">
    <source>
        <dbReference type="Pfam" id="PF03449"/>
    </source>
</evidence>
<dbReference type="PIRSF" id="PIRSF006092">
    <property type="entry name" value="GreA_GreB"/>
    <property type="match status" value="1"/>
</dbReference>
<dbReference type="PANTHER" id="PTHR30437:SF4">
    <property type="entry name" value="TRANSCRIPTION ELONGATION FACTOR GREA"/>
    <property type="match status" value="1"/>
</dbReference>
<evidence type="ECO:0000256" key="8">
    <source>
        <dbReference type="HAMAP-Rule" id="MF_00105"/>
    </source>
</evidence>
<keyword evidence="3 8" id="KW-0805">Transcription regulation</keyword>
<evidence type="ECO:0000256" key="1">
    <source>
        <dbReference type="ARBA" id="ARBA00008213"/>
    </source>
</evidence>
<evidence type="ECO:0000313" key="13">
    <source>
        <dbReference type="Proteomes" id="UP000008922"/>
    </source>
</evidence>
<dbReference type="SUPFAM" id="SSF46557">
    <property type="entry name" value="GreA transcript cleavage protein, N-terminal domain"/>
    <property type="match status" value="1"/>
</dbReference>
<comment type="similarity">
    <text evidence="1 8 9">Belongs to the GreA/GreB family.</text>
</comment>
<dbReference type="FunCoup" id="E8N5A9">
    <property type="interactions" value="280"/>
</dbReference>
<dbReference type="PANTHER" id="PTHR30437">
    <property type="entry name" value="TRANSCRIPTION ELONGATION FACTOR GREA"/>
    <property type="match status" value="1"/>
</dbReference>
<keyword evidence="4 8" id="KW-0238">DNA-binding</keyword>
<dbReference type="InterPro" id="IPR018151">
    <property type="entry name" value="TF_GreA/GreB_CS"/>
</dbReference>
<dbReference type="GO" id="GO:0006354">
    <property type="term" value="P:DNA-templated transcription elongation"/>
    <property type="evidence" value="ECO:0007669"/>
    <property type="project" value="TreeGrafter"/>
</dbReference>
<dbReference type="InterPro" id="IPR028624">
    <property type="entry name" value="Tscrpt_elong_fac_GreA/B"/>
</dbReference>
<dbReference type="FunFam" id="1.10.287.180:FF:000001">
    <property type="entry name" value="Transcription elongation factor GreA"/>
    <property type="match status" value="1"/>
</dbReference>
<evidence type="ECO:0000256" key="4">
    <source>
        <dbReference type="ARBA" id="ARBA00023125"/>
    </source>
</evidence>
<comment type="function">
    <text evidence="6 8 9">Necessary for efficient RNA polymerase transcription elongation past template-encoded arresting sites. The arresting sites in DNA have the property of trapping a certain fraction of elongating RNA polymerases that pass through, resulting in locked ternary complexes. Cleavage of the nascent transcript by cleavage factors such as GreA or GreB allows the resumption of elongation from the new 3'terminus. GreA releases sequences of 2 to 3 nucleotides.</text>
</comment>
<evidence type="ECO:0000256" key="9">
    <source>
        <dbReference type="RuleBase" id="RU000556"/>
    </source>
</evidence>
<feature type="domain" description="Transcription elongation factor GreA/GreB N-terminal" evidence="11">
    <location>
        <begin position="6"/>
        <end position="73"/>
    </location>
</feature>
<keyword evidence="5 8" id="KW-0804">Transcription</keyword>
<evidence type="ECO:0000256" key="7">
    <source>
        <dbReference type="ARBA" id="ARBA00030776"/>
    </source>
</evidence>
<dbReference type="HAMAP" id="MF_00105">
    <property type="entry name" value="GreA_GreB"/>
    <property type="match status" value="1"/>
</dbReference>
<sequence>MAEIHYLTADGLRRLQEELEYLKGPAREELSKRLRFAIQQGDLSENADYIQAKEEQGFLEGRILELTQILNNYVLIEENNNHKDVVNLGAKVTIQEEGFEPETYQVVGPKEADPKKNRISHESPIGKALIGRGVGEVVTAETPTGKITFKILSIE</sequence>
<evidence type="ECO:0000256" key="6">
    <source>
        <dbReference type="ARBA" id="ARBA00024916"/>
    </source>
</evidence>
<dbReference type="KEGG" id="atm:ANT_15970"/>
<dbReference type="Pfam" id="PF01272">
    <property type="entry name" value="GreA_GreB"/>
    <property type="match status" value="1"/>
</dbReference>
<dbReference type="NCBIfam" id="NF001263">
    <property type="entry name" value="PRK00226.1-4"/>
    <property type="match status" value="1"/>
</dbReference>
<protein>
    <recommendedName>
        <fullName evidence="2 8">Transcription elongation factor GreA</fullName>
    </recommendedName>
    <alternativeName>
        <fullName evidence="7 8">Transcript cleavage factor GreA</fullName>
    </alternativeName>
</protein>
<evidence type="ECO:0000313" key="12">
    <source>
        <dbReference type="EMBL" id="BAJ63623.1"/>
    </source>
</evidence>
<dbReference type="GO" id="GO:0032784">
    <property type="term" value="P:regulation of DNA-templated transcription elongation"/>
    <property type="evidence" value="ECO:0007669"/>
    <property type="project" value="UniProtKB-UniRule"/>
</dbReference>
<dbReference type="OrthoDB" id="9808774at2"/>
<dbReference type="Pfam" id="PF03449">
    <property type="entry name" value="GreA_GreB_N"/>
    <property type="match status" value="1"/>
</dbReference>
<organism evidence="12 13">
    <name type="scientific">Anaerolinea thermophila (strain DSM 14523 / JCM 11388 / NBRC 100420 / UNI-1)</name>
    <dbReference type="NCBI Taxonomy" id="926569"/>
    <lineage>
        <taxon>Bacteria</taxon>
        <taxon>Bacillati</taxon>
        <taxon>Chloroflexota</taxon>
        <taxon>Anaerolineae</taxon>
        <taxon>Anaerolineales</taxon>
        <taxon>Anaerolineaceae</taxon>
        <taxon>Anaerolinea</taxon>
    </lineage>
</organism>
<evidence type="ECO:0000256" key="2">
    <source>
        <dbReference type="ARBA" id="ARBA00013729"/>
    </source>
</evidence>
<accession>E8N5A9</accession>
<dbReference type="PROSITE" id="PS00829">
    <property type="entry name" value="GREAB_1"/>
    <property type="match status" value="1"/>
</dbReference>
<dbReference type="InterPro" id="IPR023459">
    <property type="entry name" value="Tscrpt_elong_fac_GreA/B_fam"/>
</dbReference>
<dbReference type="Gene3D" id="3.10.50.30">
    <property type="entry name" value="Transcription elongation factor, GreA/GreB, C-terminal domain"/>
    <property type="match status" value="1"/>
</dbReference>
<dbReference type="Proteomes" id="UP000008922">
    <property type="component" value="Chromosome"/>
</dbReference>
<dbReference type="InterPro" id="IPR022691">
    <property type="entry name" value="Tscrpt_elong_fac_GreA/B_N"/>
</dbReference>
<gene>
    <name evidence="8 12" type="primary">greA</name>
    <name evidence="12" type="ordered locus">ANT_15970</name>
</gene>
<evidence type="ECO:0000256" key="3">
    <source>
        <dbReference type="ARBA" id="ARBA00023015"/>
    </source>
</evidence>
<keyword evidence="13" id="KW-1185">Reference proteome</keyword>
<dbReference type="InterPro" id="IPR006359">
    <property type="entry name" value="Tscrpt_elong_fac_GreA"/>
</dbReference>
<feature type="domain" description="Transcription elongation factor GreA/GreB C-terminal" evidence="10">
    <location>
        <begin position="82"/>
        <end position="155"/>
    </location>
</feature>
<name>E8N5A9_ANATU</name>
<reference evidence="12 13" key="1">
    <citation type="submission" date="2010-12" db="EMBL/GenBank/DDBJ databases">
        <title>Whole genome sequence of Anaerolinea thermophila UNI-1.</title>
        <authorList>
            <person name="Narita-Yamada S."/>
            <person name="Kishi E."/>
            <person name="Watanabe Y."/>
            <person name="Takasaki K."/>
            <person name="Ankai A."/>
            <person name="Oguchi A."/>
            <person name="Fukui S."/>
            <person name="Takahashi M."/>
            <person name="Yashiro I."/>
            <person name="Hosoyama A."/>
            <person name="Sekiguchi Y."/>
            <person name="Hanada S."/>
            <person name="Fujita N."/>
        </authorList>
    </citation>
    <scope>NUCLEOTIDE SEQUENCE [LARGE SCALE GENOMIC DNA]</scope>
    <source>
        <strain evidence="13">DSM 14523 / JCM 11388 / NBRC 100420 / UNI-1</strain>
    </source>
</reference>
<dbReference type="InterPro" id="IPR001437">
    <property type="entry name" value="Tscrpt_elong_fac_GreA/B_C"/>
</dbReference>
<dbReference type="RefSeq" id="WP_013560003.1">
    <property type="nucleotide sequence ID" value="NC_014960.1"/>
</dbReference>
<dbReference type="InterPro" id="IPR036953">
    <property type="entry name" value="GreA/GreB_C_sf"/>
</dbReference>
<dbReference type="HOGENOM" id="CLU_101379_2_1_0"/>
<dbReference type="InParanoid" id="E8N5A9"/>
<dbReference type="NCBIfam" id="TIGR01462">
    <property type="entry name" value="greA"/>
    <property type="match status" value="1"/>
</dbReference>
<dbReference type="GO" id="GO:0003746">
    <property type="term" value="F:translation elongation factor activity"/>
    <property type="evidence" value="ECO:0007669"/>
    <property type="project" value="UniProtKB-KW"/>
</dbReference>
<dbReference type="Gene3D" id="1.10.287.180">
    <property type="entry name" value="Transcription elongation factor, GreA/GreB, N-terminal domain"/>
    <property type="match status" value="1"/>
</dbReference>
<dbReference type="GO" id="GO:0003677">
    <property type="term" value="F:DNA binding"/>
    <property type="evidence" value="ECO:0007669"/>
    <property type="project" value="UniProtKB-UniRule"/>
</dbReference>
<dbReference type="SUPFAM" id="SSF54534">
    <property type="entry name" value="FKBP-like"/>
    <property type="match status" value="1"/>
</dbReference>
<keyword evidence="12" id="KW-0648">Protein biosynthesis</keyword>
<dbReference type="FunFam" id="3.10.50.30:FF:000001">
    <property type="entry name" value="Transcription elongation factor GreA"/>
    <property type="match status" value="1"/>
</dbReference>